<dbReference type="Gene3D" id="3.60.15.10">
    <property type="entry name" value="Ribonuclease Z/Hydroxyacylglutathione hydrolase-like"/>
    <property type="match status" value="1"/>
</dbReference>
<reference evidence="3" key="1">
    <citation type="submission" date="2017-05" db="EMBL/GenBank/DDBJ databases">
        <authorList>
            <person name="Barney B.M."/>
        </authorList>
    </citation>
    <scope>NUCLEOTIDE SEQUENCE [LARGE SCALE GENOMIC DNA]</scope>
    <source>
        <strain evidence="3">PSBB022</strain>
    </source>
</reference>
<dbReference type="SMART" id="SM00849">
    <property type="entry name" value="Lactamase_B"/>
    <property type="match status" value="1"/>
</dbReference>
<dbReference type="InterPro" id="IPR036866">
    <property type="entry name" value="RibonucZ/Hydroxyglut_hydro"/>
</dbReference>
<keyword evidence="2" id="KW-0378">Hydrolase</keyword>
<accession>A0A266QBW1</accession>
<feature type="domain" description="Metallo-beta-lactamase" evidence="1">
    <location>
        <begin position="35"/>
        <end position="233"/>
    </location>
</feature>
<dbReference type="InterPro" id="IPR045761">
    <property type="entry name" value="ODP_dom"/>
</dbReference>
<evidence type="ECO:0000313" key="2">
    <source>
        <dbReference type="EMBL" id="OZY87357.1"/>
    </source>
</evidence>
<proteinExistence type="predicted"/>
<keyword evidence="3" id="KW-1185">Reference proteome</keyword>
<dbReference type="Pfam" id="PF19583">
    <property type="entry name" value="ODP"/>
    <property type="match status" value="1"/>
</dbReference>
<dbReference type="GO" id="GO:0016787">
    <property type="term" value="F:hydrolase activity"/>
    <property type="evidence" value="ECO:0007669"/>
    <property type="project" value="UniProtKB-KW"/>
</dbReference>
<dbReference type="InterPro" id="IPR001279">
    <property type="entry name" value="Metallo-B-lactamas"/>
</dbReference>
<protein>
    <submittedName>
        <fullName evidence="2">MBL fold metallo-hydrolase</fullName>
    </submittedName>
</protein>
<dbReference type="Proteomes" id="UP000216101">
    <property type="component" value="Unassembled WGS sequence"/>
</dbReference>
<dbReference type="RefSeq" id="WP_094984782.1">
    <property type="nucleotide sequence ID" value="NZ_NHNI01000001.1"/>
</dbReference>
<sequence>MSQASITRDKAHFLYNKDGHQCIQFSDLVVGEGIQANQFLIIDNNRAALIDPGGDLTYTPLNIELGKRVKTHQLDYIFASHQDPDIIASLPRWMMYTQCQVVTSKLWSRFLPHLASQYITQQLNHNLDERIIAMPDKGGAIAFGRGEIIVLPAHFLHSVGNFHFYDPVSKILFSGDMGASLVEEHAEQAVADFDAHIPHMLGFHQRYMASNKACRLWANMVREMDVTMMVPQHGSPFVGRAMVERFLDWISNLPCGIDLMSQQHFDAHNAGYNPPYAHRA</sequence>
<evidence type="ECO:0000259" key="1">
    <source>
        <dbReference type="SMART" id="SM00849"/>
    </source>
</evidence>
<dbReference type="CDD" id="cd07709">
    <property type="entry name" value="flavodiiron_proteins_MBL-fold"/>
    <property type="match status" value="1"/>
</dbReference>
<dbReference type="AlphaFoldDB" id="A0A266QBW1"/>
<dbReference type="PANTHER" id="PTHR43041:SF1">
    <property type="entry name" value="METALLO-BETA-LACTAMASE DOMAIN-CONTAINING PROTEIN"/>
    <property type="match status" value="1"/>
</dbReference>
<name>A0A266QBW1_9GAMM</name>
<dbReference type="EMBL" id="NHNI01000001">
    <property type="protein sequence ID" value="OZY87357.1"/>
    <property type="molecule type" value="Genomic_DNA"/>
</dbReference>
<dbReference type="PANTHER" id="PTHR43041">
    <property type="entry name" value="HYDROLASE, METALLO-BETA-LACTAMASE SUPERFAMILY"/>
    <property type="match status" value="1"/>
</dbReference>
<organism evidence="2 3">
    <name type="scientific">Cellvibrio mixtus</name>
    <dbReference type="NCBI Taxonomy" id="39650"/>
    <lineage>
        <taxon>Bacteria</taxon>
        <taxon>Pseudomonadati</taxon>
        <taxon>Pseudomonadota</taxon>
        <taxon>Gammaproteobacteria</taxon>
        <taxon>Cellvibrionales</taxon>
        <taxon>Cellvibrionaceae</taxon>
        <taxon>Cellvibrio</taxon>
    </lineage>
</organism>
<gene>
    <name evidence="2" type="ORF">CBP51_10365</name>
</gene>
<dbReference type="SUPFAM" id="SSF56281">
    <property type="entry name" value="Metallo-hydrolase/oxidoreductase"/>
    <property type="match status" value="1"/>
</dbReference>
<evidence type="ECO:0000313" key="3">
    <source>
        <dbReference type="Proteomes" id="UP000216101"/>
    </source>
</evidence>
<comment type="caution">
    <text evidence="2">The sequence shown here is derived from an EMBL/GenBank/DDBJ whole genome shotgun (WGS) entry which is preliminary data.</text>
</comment>